<dbReference type="GO" id="GO:0032977">
    <property type="term" value="F:membrane insertase activity"/>
    <property type="evidence" value="ECO:0007669"/>
    <property type="project" value="InterPro"/>
</dbReference>
<keyword evidence="15" id="KW-0732">Signal</keyword>
<feature type="transmembrane region" description="Helical" evidence="13">
    <location>
        <begin position="339"/>
        <end position="362"/>
    </location>
</feature>
<dbReference type="NCBIfam" id="NF002352">
    <property type="entry name" value="PRK01318.1-3"/>
    <property type="match status" value="1"/>
</dbReference>
<organism evidence="18 19">
    <name type="scientific">Vibrio mytili</name>
    <dbReference type="NCBI Taxonomy" id="50718"/>
    <lineage>
        <taxon>Bacteria</taxon>
        <taxon>Pseudomonadati</taxon>
        <taxon>Pseudomonadota</taxon>
        <taxon>Gammaproteobacteria</taxon>
        <taxon>Vibrionales</taxon>
        <taxon>Vibrionaceae</taxon>
        <taxon>Vibrio</taxon>
    </lineage>
</organism>
<comment type="caution">
    <text evidence="13">Lacks conserved residue(s) required for the propagation of feature annotation.</text>
</comment>
<keyword evidence="8 13" id="KW-1133">Transmembrane helix</keyword>
<feature type="domain" description="Membrane insertase YidC N-terminal" evidence="17">
    <location>
        <begin position="66"/>
        <end position="340"/>
    </location>
</feature>
<feature type="transmembrane region" description="Helical" evidence="13">
    <location>
        <begin position="491"/>
        <end position="516"/>
    </location>
</feature>
<evidence type="ECO:0000256" key="8">
    <source>
        <dbReference type="ARBA" id="ARBA00022989"/>
    </source>
</evidence>
<dbReference type="Pfam" id="PF14849">
    <property type="entry name" value="YidC_periplas"/>
    <property type="match status" value="1"/>
</dbReference>
<dbReference type="EMBL" id="JXOK01000001">
    <property type="protein sequence ID" value="KIN12691.1"/>
    <property type="molecule type" value="Genomic_DNA"/>
</dbReference>
<dbReference type="PANTHER" id="PTHR12428">
    <property type="entry name" value="OXA1"/>
    <property type="match status" value="1"/>
</dbReference>
<dbReference type="STRING" id="50718.SU60_00130"/>
<dbReference type="Gene3D" id="2.70.98.90">
    <property type="match status" value="1"/>
</dbReference>
<evidence type="ECO:0000256" key="13">
    <source>
        <dbReference type="HAMAP-Rule" id="MF_01810"/>
    </source>
</evidence>
<dbReference type="InterPro" id="IPR028055">
    <property type="entry name" value="YidC/Oxa/ALB_C"/>
</dbReference>
<keyword evidence="7 13" id="KW-0653">Protein transport</keyword>
<feature type="domain" description="Membrane insertase YidC/Oxa/ALB C-terminal" evidence="16">
    <location>
        <begin position="351"/>
        <end position="530"/>
    </location>
</feature>
<dbReference type="PRINTS" id="PR01900">
    <property type="entry name" value="YIDCPROTEIN"/>
</dbReference>
<comment type="subcellular location">
    <subcellularLocation>
        <location evidence="1">Cell inner membrane</location>
        <topology evidence="1">Multi-pass membrane protein</topology>
    </subcellularLocation>
    <subcellularLocation>
        <location evidence="13">Cell membrane</location>
        <topology evidence="13">Multi-pass membrane protein</topology>
    </subcellularLocation>
</comment>
<evidence type="ECO:0000256" key="5">
    <source>
        <dbReference type="ARBA" id="ARBA00022475"/>
    </source>
</evidence>
<keyword evidence="5 13" id="KW-1003">Cell membrane</keyword>
<evidence type="ECO:0000256" key="15">
    <source>
        <dbReference type="SAM" id="SignalP"/>
    </source>
</evidence>
<evidence type="ECO:0000256" key="3">
    <source>
        <dbReference type="ARBA" id="ARBA00015325"/>
    </source>
</evidence>
<feature type="region of interest" description="Disordered" evidence="14">
    <location>
        <begin position="31"/>
        <end position="63"/>
    </location>
</feature>
<sequence>MDSQRNILLIALALVSFLLFQQWQAAKNPAPQAVEQAQTSSTLPAPSFADELDPASGQQQASTKTITVTTDVLTLSIDTVGGDVVHADLNQYAAELNSSDPFVLLKDTQGHQFIAQSGLVGPQGIDLSSTNRPHYNVSADSFTLAEGQDELRVPMTFSANGLEYTKTYIFKRGSYALNVEYDVVNNSGNNATFGMYAHLRQNLMDDGGSITMPTYRGGAYSSADTRYKKYSFDDMQNRNLSINLADGQGWAAMIQHYFAAAWVPRNESGTNLYTRVIGNMGDIGIRMPNKTIATGDQAKFAATLWVGPKLQDEMAAVAPNLDLVVDYGWLWFIAKPLHWLLSVIHGFVSNWGVAIMLLTFVVRGAMYPLTKAQYTSMAKMRMLQPKLQAMRERIGDDRQRMSQEMMELYKKEKVNPLGGCLPLVLQMPIFISLYWALMESVELRHSPFFGWIHDLSAQDPYYILPILMGASMFMIQKMSPTTVTDPMQQKIMTFMPVMFTFFFLFFPSGLVLYWLVSNIVTLIQQTLIYKGLEKKGLHSK</sequence>
<dbReference type="NCBIfam" id="NF002351">
    <property type="entry name" value="PRK01318.1-1"/>
    <property type="match status" value="1"/>
</dbReference>
<evidence type="ECO:0000256" key="6">
    <source>
        <dbReference type="ARBA" id="ARBA00022692"/>
    </source>
</evidence>
<dbReference type="Pfam" id="PF02096">
    <property type="entry name" value="60KD_IMP"/>
    <property type="match status" value="1"/>
</dbReference>
<keyword evidence="4 13" id="KW-0813">Transport</keyword>
<dbReference type="GO" id="GO:0015031">
    <property type="term" value="P:protein transport"/>
    <property type="evidence" value="ECO:0007669"/>
    <property type="project" value="UniProtKB-KW"/>
</dbReference>
<keyword evidence="10 13" id="KW-0143">Chaperone</keyword>
<evidence type="ECO:0000256" key="12">
    <source>
        <dbReference type="ARBA" id="ARBA00033342"/>
    </source>
</evidence>
<dbReference type="NCBIfam" id="TIGR03593">
    <property type="entry name" value="yidC_nterm"/>
    <property type="match status" value="1"/>
</dbReference>
<reference evidence="18 19" key="1">
    <citation type="submission" date="2015-01" db="EMBL/GenBank/DDBJ databases">
        <title>Draft genome of Vibrio mytili type strain CAIM 528.</title>
        <authorList>
            <person name="Gonzalez-Castillo A."/>
            <person name="Gomez-Gil B."/>
            <person name="Enciso-Ibarra J."/>
        </authorList>
    </citation>
    <scope>NUCLEOTIDE SEQUENCE [LARGE SCALE GENOMIC DNA]</scope>
    <source>
        <strain evidence="18 19">CAIM 528</strain>
    </source>
</reference>
<evidence type="ECO:0000259" key="17">
    <source>
        <dbReference type="Pfam" id="PF14849"/>
    </source>
</evidence>
<gene>
    <name evidence="13" type="primary">yidC</name>
    <name evidence="18" type="ORF">SU60_00130</name>
</gene>
<dbReference type="AlphaFoldDB" id="A0A0C3HWS0"/>
<dbReference type="RefSeq" id="WP_041153776.1">
    <property type="nucleotide sequence ID" value="NZ_CBCRVP010000029.1"/>
</dbReference>
<dbReference type="NCBIfam" id="TIGR03592">
    <property type="entry name" value="yidC_oxa1_cterm"/>
    <property type="match status" value="1"/>
</dbReference>
<evidence type="ECO:0000256" key="9">
    <source>
        <dbReference type="ARBA" id="ARBA00023136"/>
    </source>
</evidence>
<evidence type="ECO:0000256" key="10">
    <source>
        <dbReference type="ARBA" id="ARBA00023186"/>
    </source>
</evidence>
<keyword evidence="19" id="KW-1185">Reference proteome</keyword>
<dbReference type="InterPro" id="IPR001708">
    <property type="entry name" value="YidC/ALB3/OXA1/COX18"/>
</dbReference>
<feature type="compositionally biased region" description="Polar residues" evidence="14">
    <location>
        <begin position="35"/>
        <end position="44"/>
    </location>
</feature>
<dbReference type="HAMAP" id="MF_01810">
    <property type="entry name" value="YidC_type1"/>
    <property type="match status" value="1"/>
</dbReference>
<name>A0A0C3HWS0_9VIBR</name>
<dbReference type="InterPro" id="IPR028053">
    <property type="entry name" value="Membr_insert_YidC_N"/>
</dbReference>
<comment type="subunit">
    <text evidence="13">Interacts with the Sec translocase complex via SecD. Specifically interacts with transmembrane segments of nascent integral membrane proteins during membrane integration.</text>
</comment>
<protein>
    <recommendedName>
        <fullName evidence="3 13">Membrane protein insertase YidC</fullName>
    </recommendedName>
    <alternativeName>
        <fullName evidence="12 13">Foldase YidC</fullName>
    </alternativeName>
    <alternativeName>
        <fullName evidence="11 13">Membrane integrase YidC</fullName>
    </alternativeName>
    <alternativeName>
        <fullName evidence="13">Membrane protein YidC</fullName>
    </alternativeName>
</protein>
<comment type="function">
    <text evidence="13">Required for the insertion and/or proper folding and/or complex formation of integral membrane proteins into the membrane. Involved in integration of membrane proteins that insert both dependently and independently of the Sec translocase complex, as well as at least some lipoproteins. Aids folding of multispanning membrane proteins.</text>
</comment>
<evidence type="ECO:0000313" key="18">
    <source>
        <dbReference type="EMBL" id="KIN12691.1"/>
    </source>
</evidence>
<keyword evidence="6 13" id="KW-0812">Transmembrane</keyword>
<dbReference type="CDD" id="cd19961">
    <property type="entry name" value="EcYidC-like_peri"/>
    <property type="match status" value="1"/>
</dbReference>
<evidence type="ECO:0000256" key="11">
    <source>
        <dbReference type="ARBA" id="ARBA00033245"/>
    </source>
</evidence>
<dbReference type="GO" id="GO:0051205">
    <property type="term" value="P:protein insertion into membrane"/>
    <property type="evidence" value="ECO:0007669"/>
    <property type="project" value="TreeGrafter"/>
</dbReference>
<evidence type="ECO:0000256" key="14">
    <source>
        <dbReference type="SAM" id="MobiDB-lite"/>
    </source>
</evidence>
<dbReference type="CDD" id="cd20070">
    <property type="entry name" value="5TM_YidC_Alb3"/>
    <property type="match status" value="1"/>
</dbReference>
<keyword evidence="9 13" id="KW-0472">Membrane</keyword>
<dbReference type="InterPro" id="IPR047196">
    <property type="entry name" value="YidC_ALB_C"/>
</dbReference>
<evidence type="ECO:0000313" key="19">
    <source>
        <dbReference type="Proteomes" id="UP000031977"/>
    </source>
</evidence>
<dbReference type="Proteomes" id="UP000031977">
    <property type="component" value="Unassembled WGS sequence"/>
</dbReference>
<feature type="transmembrane region" description="Helical" evidence="13">
    <location>
        <begin position="414"/>
        <end position="437"/>
    </location>
</feature>
<dbReference type="GO" id="GO:0005886">
    <property type="term" value="C:plasma membrane"/>
    <property type="evidence" value="ECO:0007669"/>
    <property type="project" value="UniProtKB-SubCell"/>
</dbReference>
<evidence type="ECO:0000256" key="1">
    <source>
        <dbReference type="ARBA" id="ARBA00004429"/>
    </source>
</evidence>
<evidence type="ECO:0000259" key="16">
    <source>
        <dbReference type="Pfam" id="PF02096"/>
    </source>
</evidence>
<dbReference type="PRINTS" id="PR00701">
    <property type="entry name" value="60KDINNERMP"/>
</dbReference>
<dbReference type="PANTHER" id="PTHR12428:SF65">
    <property type="entry name" value="CYTOCHROME C OXIDASE ASSEMBLY PROTEIN COX18, MITOCHONDRIAL"/>
    <property type="match status" value="1"/>
</dbReference>
<feature type="signal peptide" evidence="15">
    <location>
        <begin position="1"/>
        <end position="25"/>
    </location>
</feature>
<accession>A0A0C3HWS0</accession>
<dbReference type="InterPro" id="IPR019998">
    <property type="entry name" value="Membr_insert_YidC"/>
</dbReference>
<feature type="chain" id="PRO_5002165615" description="Membrane protein insertase YidC" evidence="15">
    <location>
        <begin position="26"/>
        <end position="540"/>
    </location>
</feature>
<evidence type="ECO:0000256" key="7">
    <source>
        <dbReference type="ARBA" id="ARBA00022927"/>
    </source>
</evidence>
<comment type="similarity">
    <text evidence="2 13">Belongs to the OXA1/ALB3/YidC family. Type 1 subfamily.</text>
</comment>
<evidence type="ECO:0000256" key="4">
    <source>
        <dbReference type="ARBA" id="ARBA00022448"/>
    </source>
</evidence>
<dbReference type="OrthoDB" id="9780552at2"/>
<proteinExistence type="inferred from homology"/>
<comment type="caution">
    <text evidence="18">The sequence shown here is derived from an EMBL/GenBank/DDBJ whole genome shotgun (WGS) entry which is preliminary data.</text>
</comment>
<dbReference type="InterPro" id="IPR038221">
    <property type="entry name" value="YidC_periplasmic_sf"/>
</dbReference>
<evidence type="ECO:0000256" key="2">
    <source>
        <dbReference type="ARBA" id="ARBA00010527"/>
    </source>
</evidence>